<sequence>MADTDGVWQVYAIRYAVNPGQRAAQNFIGGDPHDGPMPLDYFVWLIRSGERAILVDTGFDRAMADRRGRTHLACPAKTLARMGVDPEGIEDVILTHLHYDHAGNHHLFPQARFHVQDREMAYATGRAMVHGALRAPYEADDVAAMVHRIFAERVAFHDGSWELAPGIVCHRIGGHTDGLQAVQVRTARGRVVLASDASHFYANMETGRSFPLVYHLGDMLEGFHRLRELADGDDHVIPGHDPLVMARYPVPSPELAGMVARLDVPPIG</sequence>
<proteinExistence type="inferred from homology"/>
<comment type="cofactor">
    <cofactor evidence="1">
        <name>Zn(2+)</name>
        <dbReference type="ChEBI" id="CHEBI:29105"/>
    </cofactor>
</comment>
<dbReference type="GO" id="GO:0016787">
    <property type="term" value="F:hydrolase activity"/>
    <property type="evidence" value="ECO:0007669"/>
    <property type="project" value="UniProtKB-KW"/>
</dbReference>
<evidence type="ECO:0000256" key="1">
    <source>
        <dbReference type="ARBA" id="ARBA00001947"/>
    </source>
</evidence>
<dbReference type="SMART" id="SM00849">
    <property type="entry name" value="Lactamase_B"/>
    <property type="match status" value="1"/>
</dbReference>
<keyword evidence="5" id="KW-0862">Zinc</keyword>
<comment type="similarity">
    <text evidence="2">Belongs to the metallo-beta-lactamase superfamily.</text>
</comment>
<reference evidence="7" key="2">
    <citation type="submission" date="2020-09" db="EMBL/GenBank/DDBJ databases">
        <authorList>
            <person name="Sun Q."/>
            <person name="Zhou Y."/>
        </authorList>
    </citation>
    <scope>NUCLEOTIDE SEQUENCE</scope>
    <source>
        <strain evidence="7">CGMCC 1.15330</strain>
    </source>
</reference>
<dbReference type="EMBL" id="BMIH01000007">
    <property type="protein sequence ID" value="GGB42932.1"/>
    <property type="molecule type" value="Genomic_DNA"/>
</dbReference>
<dbReference type="GO" id="GO:0046872">
    <property type="term" value="F:metal ion binding"/>
    <property type="evidence" value="ECO:0007669"/>
    <property type="project" value="UniProtKB-KW"/>
</dbReference>
<dbReference type="PANTHER" id="PTHR42978:SF7">
    <property type="entry name" value="METALLO-HYDROLASE RV2300C-RELATED"/>
    <property type="match status" value="1"/>
</dbReference>
<evidence type="ECO:0000256" key="5">
    <source>
        <dbReference type="ARBA" id="ARBA00022833"/>
    </source>
</evidence>
<dbReference type="InterPro" id="IPR051013">
    <property type="entry name" value="MBL_superfamily_lactonases"/>
</dbReference>
<dbReference type="AlphaFoldDB" id="A0A916TGE4"/>
<dbReference type="PANTHER" id="PTHR42978">
    <property type="entry name" value="QUORUM-QUENCHING LACTONASE YTNP-RELATED-RELATED"/>
    <property type="match status" value="1"/>
</dbReference>
<gene>
    <name evidence="7" type="ORF">GCM10011380_35520</name>
</gene>
<evidence type="ECO:0000313" key="8">
    <source>
        <dbReference type="Proteomes" id="UP000623067"/>
    </source>
</evidence>
<comment type="caution">
    <text evidence="7">The sequence shown here is derived from an EMBL/GenBank/DDBJ whole genome shotgun (WGS) entry which is preliminary data.</text>
</comment>
<evidence type="ECO:0000256" key="4">
    <source>
        <dbReference type="ARBA" id="ARBA00022801"/>
    </source>
</evidence>
<dbReference type="SUPFAM" id="SSF56281">
    <property type="entry name" value="Metallo-hydrolase/oxidoreductase"/>
    <property type="match status" value="1"/>
</dbReference>
<dbReference type="Proteomes" id="UP000623067">
    <property type="component" value="Unassembled WGS sequence"/>
</dbReference>
<keyword evidence="3" id="KW-0479">Metal-binding</keyword>
<name>A0A916TGE4_9SPHN</name>
<reference evidence="7" key="1">
    <citation type="journal article" date="2014" name="Int. J. Syst. Evol. Microbiol.">
        <title>Complete genome sequence of Corynebacterium casei LMG S-19264T (=DSM 44701T), isolated from a smear-ripened cheese.</title>
        <authorList>
            <consortium name="US DOE Joint Genome Institute (JGI-PGF)"/>
            <person name="Walter F."/>
            <person name="Albersmeier A."/>
            <person name="Kalinowski J."/>
            <person name="Ruckert C."/>
        </authorList>
    </citation>
    <scope>NUCLEOTIDE SEQUENCE</scope>
    <source>
        <strain evidence="7">CGMCC 1.15330</strain>
    </source>
</reference>
<dbReference type="Pfam" id="PF00753">
    <property type="entry name" value="Lactamase_B"/>
    <property type="match status" value="1"/>
</dbReference>
<accession>A0A916TGE4</accession>
<dbReference type="InterPro" id="IPR036866">
    <property type="entry name" value="RibonucZ/Hydroxyglut_hydro"/>
</dbReference>
<evidence type="ECO:0000259" key="6">
    <source>
        <dbReference type="SMART" id="SM00849"/>
    </source>
</evidence>
<dbReference type="CDD" id="cd07729">
    <property type="entry name" value="AHL_lactonase_MBL-fold"/>
    <property type="match status" value="1"/>
</dbReference>
<evidence type="ECO:0000256" key="2">
    <source>
        <dbReference type="ARBA" id="ARBA00007749"/>
    </source>
</evidence>
<feature type="domain" description="Metallo-beta-lactamase" evidence="6">
    <location>
        <begin position="40"/>
        <end position="240"/>
    </location>
</feature>
<keyword evidence="4" id="KW-0378">Hydrolase</keyword>
<dbReference type="InterPro" id="IPR001279">
    <property type="entry name" value="Metallo-B-lactamas"/>
</dbReference>
<evidence type="ECO:0000313" key="7">
    <source>
        <dbReference type="EMBL" id="GGB42932.1"/>
    </source>
</evidence>
<evidence type="ECO:0000256" key="3">
    <source>
        <dbReference type="ARBA" id="ARBA00022723"/>
    </source>
</evidence>
<keyword evidence="8" id="KW-1185">Reference proteome</keyword>
<organism evidence="7 8">
    <name type="scientific">Sphingomonas metalli</name>
    <dbReference type="NCBI Taxonomy" id="1779358"/>
    <lineage>
        <taxon>Bacteria</taxon>
        <taxon>Pseudomonadati</taxon>
        <taxon>Pseudomonadota</taxon>
        <taxon>Alphaproteobacteria</taxon>
        <taxon>Sphingomonadales</taxon>
        <taxon>Sphingomonadaceae</taxon>
        <taxon>Sphingomonas</taxon>
    </lineage>
</organism>
<dbReference type="Gene3D" id="3.60.15.10">
    <property type="entry name" value="Ribonuclease Z/Hydroxyacylglutathione hydrolase-like"/>
    <property type="match status" value="1"/>
</dbReference>
<protein>
    <recommendedName>
        <fullName evidence="6">Metallo-beta-lactamase domain-containing protein</fullName>
    </recommendedName>
</protein>
<dbReference type="RefSeq" id="WP_188661078.1">
    <property type="nucleotide sequence ID" value="NZ_BMIH01000007.1"/>
</dbReference>